<dbReference type="Pfam" id="PF10243">
    <property type="entry name" value="MIP-T3"/>
    <property type="match status" value="1"/>
</dbReference>
<dbReference type="GO" id="GO:0030992">
    <property type="term" value="C:intraciliary transport particle B"/>
    <property type="evidence" value="ECO:0007669"/>
    <property type="project" value="TreeGrafter"/>
</dbReference>
<dbReference type="PANTHER" id="PTHR31363">
    <property type="entry name" value="TRAF3-INTERACTING PROTEIN 1"/>
    <property type="match status" value="1"/>
</dbReference>
<feature type="compositionally biased region" description="Basic and acidic residues" evidence="9">
    <location>
        <begin position="304"/>
        <end position="313"/>
    </location>
</feature>
<dbReference type="InterPro" id="IPR018799">
    <property type="entry name" value="TRAF3IP1"/>
</dbReference>
<feature type="compositionally biased region" description="Basic and acidic residues" evidence="9">
    <location>
        <begin position="329"/>
        <end position="360"/>
    </location>
</feature>
<keyword evidence="12" id="KW-1185">Reference proteome</keyword>
<feature type="compositionally biased region" description="Basic and acidic residues" evidence="9">
    <location>
        <begin position="480"/>
        <end position="489"/>
    </location>
</feature>
<reference evidence="13" key="1">
    <citation type="submission" date="2025-08" db="UniProtKB">
        <authorList>
            <consortium name="RefSeq"/>
        </authorList>
    </citation>
    <scope>IDENTIFICATION</scope>
    <source>
        <strain evidence="13">Aabys</strain>
        <tissue evidence="13">Whole body</tissue>
    </source>
</reference>
<keyword evidence="5" id="KW-0175">Coiled coil</keyword>
<dbReference type="InterPro" id="IPR042576">
    <property type="entry name" value="TRAF3IP1_N_sf"/>
</dbReference>
<accession>A0A9J7DGG8</accession>
<dbReference type="GO" id="GO:0008017">
    <property type="term" value="F:microtubule binding"/>
    <property type="evidence" value="ECO:0007669"/>
    <property type="project" value="InterPro"/>
</dbReference>
<feature type="region of interest" description="Disordered" evidence="9">
    <location>
        <begin position="132"/>
        <end position="457"/>
    </location>
</feature>
<evidence type="ECO:0000256" key="6">
    <source>
        <dbReference type="ARBA" id="ARBA00023212"/>
    </source>
</evidence>
<feature type="compositionally biased region" description="Basic and acidic residues" evidence="9">
    <location>
        <begin position="133"/>
        <end position="162"/>
    </location>
</feature>
<sequence>MSEDINPAVIKHTQETLGKYVKKPHLTEKLLRKPPFRFLHDVFAVVIRDTGCFEGLYTPDELNSDNIKDREDKMRFLQKMIDVVRICTNVPLTVKTSKIVAGHEAEKTNELLQLMGKIIENKLNWQPAVEQVLKGKDPTKTSDKPKEKVKDKEPSKAKDPSKTSKVPNKATKQATVNKEEKTKRPKEKEKVTNSKEKTSSKTKEKEKVSSKSKESASKKSTKTESQNNNKSVSPDKEVKTKKKEEPPKIAKEAAQFSHEMEEEKVDKPIEVERKNSLMGDTINLENLNGDMLTESKLLETVTSKTDEEPEIKPPRTSSGKRSGGKSRKLREDNHENSPSKDENNDNESRKSSGKSARKEEEDIATNGSEEKRKSSSRLRNKNQNNEVPIEETKKEESNNDRSSAKPKRAEEELQQQPQEPLLPTEPHSSPKLNKEKIEKIPNSPPSSSSKPEQNEPQPLPIAIAAGIIPQDPVIKRESTFIRENSKESTTKPNRPRTSLRPPSARPPSARPGAPRRRDRNIEIILQPNDQIKMSGIQVKLENFGDLDDDGENLVIIENPDAIHAGELSTNGDVLKTDVDLDGMEQQGHLVQQILETQKELTQQKDFNQQIKNEKDTVNGMVMKQTSMNNLRDVIQSLTKSINPLGKLMDFIPEDIDAMQLEFTMWRDTYTQAANQLKREKSLTESATEPMKNQLLQIESSIQEYMEMIDASRVKILQNNDKIFKMLTHS</sequence>
<keyword evidence="3" id="KW-0963">Cytoplasm</keyword>
<evidence type="ECO:0000313" key="12">
    <source>
        <dbReference type="Proteomes" id="UP001652621"/>
    </source>
</evidence>
<feature type="compositionally biased region" description="Polar residues" evidence="9">
    <location>
        <begin position="163"/>
        <end position="176"/>
    </location>
</feature>
<organism evidence="12 13">
    <name type="scientific">Musca domestica</name>
    <name type="common">House fly</name>
    <dbReference type="NCBI Taxonomy" id="7370"/>
    <lineage>
        <taxon>Eukaryota</taxon>
        <taxon>Metazoa</taxon>
        <taxon>Ecdysozoa</taxon>
        <taxon>Arthropoda</taxon>
        <taxon>Hexapoda</taxon>
        <taxon>Insecta</taxon>
        <taxon>Pterygota</taxon>
        <taxon>Neoptera</taxon>
        <taxon>Endopterygota</taxon>
        <taxon>Diptera</taxon>
        <taxon>Brachycera</taxon>
        <taxon>Muscomorpha</taxon>
        <taxon>Muscoidea</taxon>
        <taxon>Muscidae</taxon>
        <taxon>Musca</taxon>
    </lineage>
</organism>
<proteinExistence type="inferred from homology"/>
<dbReference type="GO" id="GO:0036064">
    <property type="term" value="C:ciliary basal body"/>
    <property type="evidence" value="ECO:0007669"/>
    <property type="project" value="TreeGrafter"/>
</dbReference>
<evidence type="ECO:0000256" key="4">
    <source>
        <dbReference type="ARBA" id="ARBA00022794"/>
    </source>
</evidence>
<keyword evidence="6" id="KW-0206">Cytoskeleton</keyword>
<dbReference type="RefSeq" id="XP_019892466.2">
    <property type="nucleotide sequence ID" value="XM_020036907.2"/>
</dbReference>
<dbReference type="GO" id="GO:0048731">
    <property type="term" value="P:system development"/>
    <property type="evidence" value="ECO:0007669"/>
    <property type="project" value="UniProtKB-ARBA"/>
</dbReference>
<evidence type="ECO:0000259" key="10">
    <source>
        <dbReference type="Pfam" id="PF10243"/>
    </source>
</evidence>
<comment type="subcellular location">
    <subcellularLocation>
        <location evidence="2">Cytoplasm</location>
        <location evidence="2">Cytoskeleton</location>
        <location evidence="2">Cilium axoneme</location>
    </subcellularLocation>
    <subcellularLocation>
        <location evidence="1">Cytoplasm</location>
        <location evidence="1">Cytoskeleton</location>
        <location evidence="1">Cilium basal body</location>
    </subcellularLocation>
</comment>
<feature type="domain" description="TRAF3-interacting protein 1 N-terminal" evidence="10">
    <location>
        <begin position="10"/>
        <end position="118"/>
    </location>
</feature>
<feature type="compositionally biased region" description="Basic and acidic residues" evidence="9">
    <location>
        <begin position="177"/>
        <end position="217"/>
    </location>
</feature>
<dbReference type="GO" id="GO:0042073">
    <property type="term" value="P:intraciliary transport"/>
    <property type="evidence" value="ECO:0007669"/>
    <property type="project" value="TreeGrafter"/>
</dbReference>
<evidence type="ECO:0000313" key="13">
    <source>
        <dbReference type="RefSeq" id="XP_019892466.2"/>
    </source>
</evidence>
<dbReference type="InterPro" id="IPR041476">
    <property type="entry name" value="TRAF3IP1_C"/>
</dbReference>
<dbReference type="Proteomes" id="UP001652621">
    <property type="component" value="Unplaced"/>
</dbReference>
<dbReference type="GO" id="GO:0048513">
    <property type="term" value="P:animal organ development"/>
    <property type="evidence" value="ECO:0007669"/>
    <property type="project" value="UniProtKB-ARBA"/>
</dbReference>
<evidence type="ECO:0000256" key="9">
    <source>
        <dbReference type="SAM" id="MobiDB-lite"/>
    </source>
</evidence>
<dbReference type="KEGG" id="mde:101901754"/>
<feature type="compositionally biased region" description="Low complexity" evidence="9">
    <location>
        <begin position="445"/>
        <end position="457"/>
    </location>
</feature>
<protein>
    <submittedName>
        <fullName evidence="13">TRAF3-interacting protein 1</fullName>
    </submittedName>
</protein>
<feature type="compositionally biased region" description="Basic and acidic residues" evidence="9">
    <location>
        <begin position="258"/>
        <end position="275"/>
    </location>
</feature>
<dbReference type="VEuPathDB" id="VectorBase:MDOMA2_017346"/>
<comment type="similarity">
    <text evidence="8">Belongs to the TRAF3IP1 family.</text>
</comment>
<evidence type="ECO:0000256" key="5">
    <source>
        <dbReference type="ARBA" id="ARBA00023054"/>
    </source>
</evidence>
<dbReference type="Gene3D" id="1.10.418.50">
    <property type="entry name" value="Microtubule-binding protein MIP-T3"/>
    <property type="match status" value="1"/>
</dbReference>
<feature type="region of interest" description="Disordered" evidence="9">
    <location>
        <begin position="480"/>
        <end position="518"/>
    </location>
</feature>
<dbReference type="GO" id="GO:0060271">
    <property type="term" value="P:cilium assembly"/>
    <property type="evidence" value="ECO:0007669"/>
    <property type="project" value="TreeGrafter"/>
</dbReference>
<feature type="compositionally biased region" description="Low complexity" evidence="9">
    <location>
        <begin position="414"/>
        <end position="426"/>
    </location>
</feature>
<feature type="compositionally biased region" description="Basic and acidic residues" evidence="9">
    <location>
        <begin position="390"/>
        <end position="411"/>
    </location>
</feature>
<dbReference type="Pfam" id="PF17749">
    <property type="entry name" value="MIP-T3_C"/>
    <property type="match status" value="1"/>
</dbReference>
<keyword evidence="4" id="KW-0970">Cilium biogenesis/degradation</keyword>
<evidence type="ECO:0000256" key="8">
    <source>
        <dbReference type="ARBA" id="ARBA00043971"/>
    </source>
</evidence>
<dbReference type="AlphaFoldDB" id="A0A9J7DGG8"/>
<gene>
    <name evidence="13" type="primary">LOC101901754</name>
</gene>
<feature type="domain" description="TRAF3-interacting protein 1 C-terminal" evidence="11">
    <location>
        <begin position="583"/>
        <end position="727"/>
    </location>
</feature>
<name>A0A9J7DGG8_MUSDO</name>
<evidence type="ECO:0000256" key="2">
    <source>
        <dbReference type="ARBA" id="ARBA00004430"/>
    </source>
</evidence>
<dbReference type="InterPro" id="IPR040468">
    <property type="entry name" value="TRAF3IP1_N"/>
</dbReference>
<dbReference type="GO" id="GO:0005930">
    <property type="term" value="C:axoneme"/>
    <property type="evidence" value="ECO:0007669"/>
    <property type="project" value="UniProtKB-SubCell"/>
</dbReference>
<evidence type="ECO:0000256" key="7">
    <source>
        <dbReference type="ARBA" id="ARBA00023273"/>
    </source>
</evidence>
<dbReference type="GeneID" id="101901754"/>
<keyword evidence="7" id="KW-0966">Cell projection</keyword>
<evidence type="ECO:0000256" key="1">
    <source>
        <dbReference type="ARBA" id="ARBA00004120"/>
    </source>
</evidence>
<dbReference type="OrthoDB" id="10258914at2759"/>
<dbReference type="GO" id="GO:0070507">
    <property type="term" value="P:regulation of microtubule cytoskeleton organization"/>
    <property type="evidence" value="ECO:0007669"/>
    <property type="project" value="TreeGrafter"/>
</dbReference>
<evidence type="ECO:0000259" key="11">
    <source>
        <dbReference type="Pfam" id="PF17749"/>
    </source>
</evidence>
<dbReference type="PANTHER" id="PTHR31363:SF0">
    <property type="entry name" value="TRAF3-INTERACTING PROTEIN 1"/>
    <property type="match status" value="1"/>
</dbReference>
<feature type="compositionally biased region" description="Basic and acidic residues" evidence="9">
    <location>
        <begin position="233"/>
        <end position="251"/>
    </location>
</feature>
<evidence type="ECO:0000256" key="3">
    <source>
        <dbReference type="ARBA" id="ARBA00022490"/>
    </source>
</evidence>